<dbReference type="Pfam" id="PF00356">
    <property type="entry name" value="LacI"/>
    <property type="match status" value="1"/>
</dbReference>
<dbReference type="InterPro" id="IPR010982">
    <property type="entry name" value="Lambda_DNA-bd_dom_sf"/>
</dbReference>
<name>A0ABV5ISN4_9ACTN</name>
<organism evidence="5 6">
    <name type="scientific">Nonomuraea spiralis</name>
    <dbReference type="NCBI Taxonomy" id="46182"/>
    <lineage>
        <taxon>Bacteria</taxon>
        <taxon>Bacillati</taxon>
        <taxon>Actinomycetota</taxon>
        <taxon>Actinomycetes</taxon>
        <taxon>Streptosporangiales</taxon>
        <taxon>Streptosporangiaceae</taxon>
        <taxon>Nonomuraea</taxon>
    </lineage>
</organism>
<keyword evidence="6" id="KW-1185">Reference proteome</keyword>
<evidence type="ECO:0000256" key="3">
    <source>
        <dbReference type="ARBA" id="ARBA00023163"/>
    </source>
</evidence>
<dbReference type="InterPro" id="IPR028082">
    <property type="entry name" value="Peripla_BP_I"/>
</dbReference>
<dbReference type="EMBL" id="JBHMEI010000042">
    <property type="protein sequence ID" value="MFB9206930.1"/>
    <property type="molecule type" value="Genomic_DNA"/>
</dbReference>
<dbReference type="Pfam" id="PF13377">
    <property type="entry name" value="Peripla_BP_3"/>
    <property type="match status" value="1"/>
</dbReference>
<keyword evidence="1" id="KW-0805">Transcription regulation</keyword>
<evidence type="ECO:0000313" key="6">
    <source>
        <dbReference type="Proteomes" id="UP001589647"/>
    </source>
</evidence>
<dbReference type="Proteomes" id="UP001589647">
    <property type="component" value="Unassembled WGS sequence"/>
</dbReference>
<keyword evidence="3" id="KW-0804">Transcription</keyword>
<dbReference type="InterPro" id="IPR000843">
    <property type="entry name" value="HTH_LacI"/>
</dbReference>
<accession>A0ABV5ISN4</accession>
<feature type="domain" description="HTH lacI-type" evidence="4">
    <location>
        <begin position="10"/>
        <end position="66"/>
    </location>
</feature>
<dbReference type="CDD" id="cd01392">
    <property type="entry name" value="HTH_LacI"/>
    <property type="match status" value="1"/>
</dbReference>
<dbReference type="GO" id="GO:0003677">
    <property type="term" value="F:DNA binding"/>
    <property type="evidence" value="ECO:0007669"/>
    <property type="project" value="UniProtKB-KW"/>
</dbReference>
<dbReference type="SUPFAM" id="SSF53822">
    <property type="entry name" value="Periplasmic binding protein-like I"/>
    <property type="match status" value="1"/>
</dbReference>
<evidence type="ECO:0000313" key="5">
    <source>
        <dbReference type="EMBL" id="MFB9206930.1"/>
    </source>
</evidence>
<dbReference type="CDD" id="cd06267">
    <property type="entry name" value="PBP1_LacI_sugar_binding-like"/>
    <property type="match status" value="1"/>
</dbReference>
<evidence type="ECO:0000256" key="1">
    <source>
        <dbReference type="ARBA" id="ARBA00023015"/>
    </source>
</evidence>
<sequence length="332" mass="35527">MNTTRGDRPPTSVDVARAAGVSQATVSYVLTDNPHARVSEETRRRVRDAAARLGYVPDAAARTLRTGRSGIVLMPLSRARVGRLAQQVFDELEEEFRTRGYTLVQYGERTLKGVAAARSWLALRPSAVLVEAARLTRPAVDLLHASGVRAVIGLSDQPSPLVPAVVFDHRALGAAAARHLVERGSRRLAAVVPREEGLDAMGRARLAGVREVVPGAARIDLAFSEEEAGRIVRAGDLPDGVFAYNDEYAMLLISALKDAGLRVPEDVAVVGADDLPICTLMRPRLTSVHFDATASPADLAGEIDGIVRGERPSVGGEVVARFEPRLVIRASA</sequence>
<protein>
    <submittedName>
        <fullName evidence="5">LacI family DNA-binding transcriptional regulator</fullName>
    </submittedName>
</protein>
<dbReference type="PROSITE" id="PS50932">
    <property type="entry name" value="HTH_LACI_2"/>
    <property type="match status" value="1"/>
</dbReference>
<dbReference type="RefSeq" id="WP_189652059.1">
    <property type="nucleotide sequence ID" value="NZ_BMRC01000024.1"/>
</dbReference>
<evidence type="ECO:0000256" key="2">
    <source>
        <dbReference type="ARBA" id="ARBA00023125"/>
    </source>
</evidence>
<dbReference type="SMART" id="SM00354">
    <property type="entry name" value="HTH_LACI"/>
    <property type="match status" value="1"/>
</dbReference>
<reference evidence="5 6" key="1">
    <citation type="submission" date="2024-09" db="EMBL/GenBank/DDBJ databases">
        <authorList>
            <person name="Sun Q."/>
            <person name="Mori K."/>
        </authorList>
    </citation>
    <scope>NUCLEOTIDE SEQUENCE [LARGE SCALE GENOMIC DNA]</scope>
    <source>
        <strain evidence="5 6">CCM 3426</strain>
    </source>
</reference>
<dbReference type="Gene3D" id="3.40.50.2300">
    <property type="match status" value="2"/>
</dbReference>
<comment type="caution">
    <text evidence="5">The sequence shown here is derived from an EMBL/GenBank/DDBJ whole genome shotgun (WGS) entry which is preliminary data.</text>
</comment>
<dbReference type="Gene3D" id="1.10.260.40">
    <property type="entry name" value="lambda repressor-like DNA-binding domains"/>
    <property type="match status" value="1"/>
</dbReference>
<keyword evidence="2 5" id="KW-0238">DNA-binding</keyword>
<proteinExistence type="predicted"/>
<dbReference type="SUPFAM" id="SSF47413">
    <property type="entry name" value="lambda repressor-like DNA-binding domains"/>
    <property type="match status" value="1"/>
</dbReference>
<evidence type="ECO:0000259" key="4">
    <source>
        <dbReference type="PROSITE" id="PS50932"/>
    </source>
</evidence>
<gene>
    <name evidence="5" type="ORF">ACFFV7_37465</name>
</gene>
<dbReference type="PANTHER" id="PTHR30146">
    <property type="entry name" value="LACI-RELATED TRANSCRIPTIONAL REPRESSOR"/>
    <property type="match status" value="1"/>
</dbReference>
<dbReference type="InterPro" id="IPR046335">
    <property type="entry name" value="LacI/GalR-like_sensor"/>
</dbReference>
<dbReference type="PANTHER" id="PTHR30146:SF153">
    <property type="entry name" value="LACTOSE OPERON REPRESSOR"/>
    <property type="match status" value="1"/>
</dbReference>